<dbReference type="InterPro" id="IPR000536">
    <property type="entry name" value="Nucl_hrmn_rcpt_lig-bd"/>
</dbReference>
<evidence type="ECO:0000259" key="8">
    <source>
        <dbReference type="PROSITE" id="PS51843"/>
    </source>
</evidence>
<keyword evidence="3" id="KW-0862">Zinc</keyword>
<dbReference type="GO" id="GO:0008270">
    <property type="term" value="F:zinc ion binding"/>
    <property type="evidence" value="ECO:0007669"/>
    <property type="project" value="UniProtKB-KW"/>
</dbReference>
<gene>
    <name evidence="9" type="ORF">ONB1V03_LOCUS17313</name>
</gene>
<proteinExistence type="predicted"/>
<keyword evidence="2" id="KW-0863">Zinc-finger</keyword>
<evidence type="ECO:0000256" key="3">
    <source>
        <dbReference type="ARBA" id="ARBA00022833"/>
    </source>
</evidence>
<evidence type="ECO:0000256" key="2">
    <source>
        <dbReference type="ARBA" id="ARBA00022771"/>
    </source>
</evidence>
<evidence type="ECO:0000256" key="5">
    <source>
        <dbReference type="ARBA" id="ARBA00023125"/>
    </source>
</evidence>
<dbReference type="PANTHER" id="PTHR24082:SF283">
    <property type="entry name" value="NUCLEAR HORMONE RECEPTOR HR96"/>
    <property type="match status" value="1"/>
</dbReference>
<keyword evidence="1" id="KW-0479">Metal-binding</keyword>
<evidence type="ECO:0000256" key="1">
    <source>
        <dbReference type="ARBA" id="ARBA00022723"/>
    </source>
</evidence>
<feature type="domain" description="NR LBD" evidence="8">
    <location>
        <begin position="1"/>
        <end position="232"/>
    </location>
</feature>
<dbReference type="EMBL" id="OC936000">
    <property type="protein sequence ID" value="CAD7660750.1"/>
    <property type="molecule type" value="Genomic_DNA"/>
</dbReference>
<dbReference type="InterPro" id="IPR050234">
    <property type="entry name" value="Nuclear_hormone_rcpt_NR1"/>
</dbReference>
<dbReference type="PROSITE" id="PS51843">
    <property type="entry name" value="NR_LBD"/>
    <property type="match status" value="1"/>
</dbReference>
<dbReference type="PANTHER" id="PTHR24082">
    <property type="entry name" value="NUCLEAR HORMONE RECEPTOR"/>
    <property type="match status" value="1"/>
</dbReference>
<dbReference type="EMBL" id="CAJPVJ010021175">
    <property type="protein sequence ID" value="CAG2177886.1"/>
    <property type="molecule type" value="Genomic_DNA"/>
</dbReference>
<dbReference type="GO" id="GO:0045944">
    <property type="term" value="P:positive regulation of transcription by RNA polymerase II"/>
    <property type="evidence" value="ECO:0007669"/>
    <property type="project" value="TreeGrafter"/>
</dbReference>
<keyword evidence="7" id="KW-0675">Receptor</keyword>
<dbReference type="GO" id="GO:0030154">
    <property type="term" value="P:cell differentiation"/>
    <property type="evidence" value="ECO:0007669"/>
    <property type="project" value="TreeGrafter"/>
</dbReference>
<keyword evidence="10" id="KW-1185">Reference proteome</keyword>
<dbReference type="Gene3D" id="1.10.565.10">
    <property type="entry name" value="Retinoid X Receptor"/>
    <property type="match status" value="1"/>
</dbReference>
<sequence length="253" mass="29329">EANKLAELFSATSFFKESAPIALVSRVDDRQFGPVFMNLFETQFTRVIQMCKSFATFNSINECDKLTLIKGGAFNVFTMRTVPYYDRTNHAWTITLNNESTVMFDLKLFKRFPTNVFVWLKKFLNQIDQEWETDIIVLDLLTAIVLFNPDRPNLEHKNFVKLQQNIYMYLLQRYLAVRYQSQTESTLKFVKLLNCLKVLNVLSDNLRLSMEYKDPDHVPPLMKDILDINEKRSGNTCDGCAGATVTSNNIVVF</sequence>
<protein>
    <recommendedName>
        <fullName evidence="8">NR LBD domain-containing protein</fullName>
    </recommendedName>
</protein>
<dbReference type="GO" id="GO:0004879">
    <property type="term" value="F:nuclear receptor activity"/>
    <property type="evidence" value="ECO:0007669"/>
    <property type="project" value="TreeGrafter"/>
</dbReference>
<keyword evidence="6" id="KW-0804">Transcription</keyword>
<evidence type="ECO:0000313" key="10">
    <source>
        <dbReference type="Proteomes" id="UP000728032"/>
    </source>
</evidence>
<evidence type="ECO:0000256" key="4">
    <source>
        <dbReference type="ARBA" id="ARBA00023015"/>
    </source>
</evidence>
<dbReference type="Proteomes" id="UP000728032">
    <property type="component" value="Unassembled WGS sequence"/>
</dbReference>
<feature type="non-terminal residue" evidence="9">
    <location>
        <position position="1"/>
    </location>
</feature>
<dbReference type="SUPFAM" id="SSF48508">
    <property type="entry name" value="Nuclear receptor ligand-binding domain"/>
    <property type="match status" value="1"/>
</dbReference>
<dbReference type="GO" id="GO:0000122">
    <property type="term" value="P:negative regulation of transcription by RNA polymerase II"/>
    <property type="evidence" value="ECO:0007669"/>
    <property type="project" value="TreeGrafter"/>
</dbReference>
<dbReference type="OrthoDB" id="6352325at2759"/>
<organism evidence="9">
    <name type="scientific">Oppiella nova</name>
    <dbReference type="NCBI Taxonomy" id="334625"/>
    <lineage>
        <taxon>Eukaryota</taxon>
        <taxon>Metazoa</taxon>
        <taxon>Ecdysozoa</taxon>
        <taxon>Arthropoda</taxon>
        <taxon>Chelicerata</taxon>
        <taxon>Arachnida</taxon>
        <taxon>Acari</taxon>
        <taxon>Acariformes</taxon>
        <taxon>Sarcoptiformes</taxon>
        <taxon>Oribatida</taxon>
        <taxon>Brachypylina</taxon>
        <taxon>Oppioidea</taxon>
        <taxon>Oppiidae</taxon>
        <taxon>Oppiella</taxon>
    </lineage>
</organism>
<reference evidence="9" key="1">
    <citation type="submission" date="2020-11" db="EMBL/GenBank/DDBJ databases">
        <authorList>
            <person name="Tran Van P."/>
        </authorList>
    </citation>
    <scope>NUCLEOTIDE SEQUENCE</scope>
</reference>
<dbReference type="InterPro" id="IPR035500">
    <property type="entry name" value="NHR-like_dom_sf"/>
</dbReference>
<accession>A0A7R9QW74</accession>
<keyword evidence="4" id="KW-0805">Transcription regulation</keyword>
<dbReference type="AlphaFoldDB" id="A0A7R9QW74"/>
<keyword evidence="5" id="KW-0238">DNA-binding</keyword>
<name>A0A7R9QW74_9ACAR</name>
<evidence type="ECO:0000313" key="9">
    <source>
        <dbReference type="EMBL" id="CAD7660750.1"/>
    </source>
</evidence>
<dbReference type="GO" id="GO:0000978">
    <property type="term" value="F:RNA polymerase II cis-regulatory region sequence-specific DNA binding"/>
    <property type="evidence" value="ECO:0007669"/>
    <property type="project" value="TreeGrafter"/>
</dbReference>
<dbReference type="SMART" id="SM00430">
    <property type="entry name" value="HOLI"/>
    <property type="match status" value="1"/>
</dbReference>
<evidence type="ECO:0000256" key="6">
    <source>
        <dbReference type="ARBA" id="ARBA00023163"/>
    </source>
</evidence>
<evidence type="ECO:0000256" key="7">
    <source>
        <dbReference type="ARBA" id="ARBA00023170"/>
    </source>
</evidence>